<keyword evidence="2" id="KW-1133">Transmembrane helix</keyword>
<accession>A0AAD7NLP7</accession>
<organism evidence="3 4">
    <name type="scientific">Mycena metata</name>
    <dbReference type="NCBI Taxonomy" id="1033252"/>
    <lineage>
        <taxon>Eukaryota</taxon>
        <taxon>Fungi</taxon>
        <taxon>Dikarya</taxon>
        <taxon>Basidiomycota</taxon>
        <taxon>Agaricomycotina</taxon>
        <taxon>Agaricomycetes</taxon>
        <taxon>Agaricomycetidae</taxon>
        <taxon>Agaricales</taxon>
        <taxon>Marasmiineae</taxon>
        <taxon>Mycenaceae</taxon>
        <taxon>Mycena</taxon>
    </lineage>
</organism>
<proteinExistence type="predicted"/>
<dbReference type="EMBL" id="JARKIB010000025">
    <property type="protein sequence ID" value="KAJ7765760.1"/>
    <property type="molecule type" value="Genomic_DNA"/>
</dbReference>
<feature type="compositionally biased region" description="Basic and acidic residues" evidence="1">
    <location>
        <begin position="325"/>
        <end position="341"/>
    </location>
</feature>
<comment type="caution">
    <text evidence="3">The sequence shown here is derived from an EMBL/GenBank/DDBJ whole genome shotgun (WGS) entry which is preliminary data.</text>
</comment>
<feature type="region of interest" description="Disordered" evidence="1">
    <location>
        <begin position="316"/>
        <end position="377"/>
    </location>
</feature>
<dbReference type="PANTHER" id="PTHR40465:SF1">
    <property type="entry name" value="DUF6534 DOMAIN-CONTAINING PROTEIN"/>
    <property type="match status" value="1"/>
</dbReference>
<name>A0AAD7NLP7_9AGAR</name>
<evidence type="ECO:0000313" key="4">
    <source>
        <dbReference type="Proteomes" id="UP001215598"/>
    </source>
</evidence>
<feature type="transmembrane region" description="Helical" evidence="2">
    <location>
        <begin position="53"/>
        <end position="76"/>
    </location>
</feature>
<keyword evidence="2" id="KW-0812">Transmembrane</keyword>
<reference evidence="3" key="1">
    <citation type="submission" date="2023-03" db="EMBL/GenBank/DDBJ databases">
        <title>Massive genome expansion in bonnet fungi (Mycena s.s.) driven by repeated elements and novel gene families across ecological guilds.</title>
        <authorList>
            <consortium name="Lawrence Berkeley National Laboratory"/>
            <person name="Harder C.B."/>
            <person name="Miyauchi S."/>
            <person name="Viragh M."/>
            <person name="Kuo A."/>
            <person name="Thoen E."/>
            <person name="Andreopoulos B."/>
            <person name="Lu D."/>
            <person name="Skrede I."/>
            <person name="Drula E."/>
            <person name="Henrissat B."/>
            <person name="Morin E."/>
            <person name="Kohler A."/>
            <person name="Barry K."/>
            <person name="LaButti K."/>
            <person name="Morin E."/>
            <person name="Salamov A."/>
            <person name="Lipzen A."/>
            <person name="Mereny Z."/>
            <person name="Hegedus B."/>
            <person name="Baldrian P."/>
            <person name="Stursova M."/>
            <person name="Weitz H."/>
            <person name="Taylor A."/>
            <person name="Grigoriev I.V."/>
            <person name="Nagy L.G."/>
            <person name="Martin F."/>
            <person name="Kauserud H."/>
        </authorList>
    </citation>
    <scope>NUCLEOTIDE SEQUENCE</scope>
    <source>
        <strain evidence="3">CBHHK182m</strain>
    </source>
</reference>
<evidence type="ECO:0000256" key="2">
    <source>
        <dbReference type="SAM" id="Phobius"/>
    </source>
</evidence>
<feature type="transmembrane region" description="Helical" evidence="2">
    <location>
        <begin position="96"/>
        <end position="117"/>
    </location>
</feature>
<dbReference type="PANTHER" id="PTHR40465">
    <property type="entry name" value="CHROMOSOME 1, WHOLE GENOME SHOTGUN SEQUENCE"/>
    <property type="match status" value="1"/>
</dbReference>
<protein>
    <submittedName>
        <fullName evidence="3">Uncharacterized protein</fullName>
    </submittedName>
</protein>
<feature type="transmembrane region" description="Helical" evidence="2">
    <location>
        <begin position="231"/>
        <end position="253"/>
    </location>
</feature>
<feature type="transmembrane region" description="Helical" evidence="2">
    <location>
        <begin position="161"/>
        <end position="182"/>
    </location>
</feature>
<evidence type="ECO:0000313" key="3">
    <source>
        <dbReference type="EMBL" id="KAJ7765760.1"/>
    </source>
</evidence>
<evidence type="ECO:0000256" key="1">
    <source>
        <dbReference type="SAM" id="MobiDB-lite"/>
    </source>
</evidence>
<dbReference type="Proteomes" id="UP001215598">
    <property type="component" value="Unassembled WGS sequence"/>
</dbReference>
<keyword evidence="2" id="KW-0472">Membrane</keyword>
<feature type="transmembrane region" description="Helical" evidence="2">
    <location>
        <begin position="202"/>
        <end position="225"/>
    </location>
</feature>
<feature type="transmembrane region" description="Helical" evidence="2">
    <location>
        <begin position="14"/>
        <end position="33"/>
    </location>
</feature>
<dbReference type="AlphaFoldDB" id="A0AAD7NLP7"/>
<keyword evidence="4" id="KW-1185">Reference proteome</keyword>
<gene>
    <name evidence="3" type="ORF">B0H16DRAFT_1524294</name>
</gene>
<feature type="transmembrane region" description="Helical" evidence="2">
    <location>
        <begin position="124"/>
        <end position="149"/>
    </location>
</feature>
<sequence>MLNETSVFLTPDRLAPLSIGSWVNLVLFTLEVVQATQYFRSSARPRDSLFVKLGVGVNLLADLVGTTACCATSYLYGITYWGNTEALEKRYWPLTVLFITVGVVTAVSQFFMVVRYWQMTRHHIVFALMVLILLSAVAGIFGSGVLMALSLSVDRMLHDGLVFLALIASAVGSALVSTLLLAQFCARNDNSITRPSFPKRVVCALLETGTSTTLVIIIGSATAAFEKTRHTMVWIVFAFIIARVYSCTMLFVLSRRSESRSTRVGNAFETGYTDKDQGMADLMSFTKPAPTVAVMEDSDAFRLTKKKIELQERDFDSDSDVSRNLNDELHQIDREVRDGSRKSSFASSRRESFDSAGEDSPSEYPGSPPPESALRLP</sequence>